<dbReference type="PANTHER" id="PTHR15092:SF22">
    <property type="entry name" value="POLY(A)-SPECIFIC RIBONUCLEASE PNLDC1"/>
    <property type="match status" value="1"/>
</dbReference>
<dbReference type="GO" id="GO:0000175">
    <property type="term" value="F:3'-5'-RNA exonuclease activity"/>
    <property type="evidence" value="ECO:0007669"/>
    <property type="project" value="TreeGrafter"/>
</dbReference>
<dbReference type="GO" id="GO:0005634">
    <property type="term" value="C:nucleus"/>
    <property type="evidence" value="ECO:0007669"/>
    <property type="project" value="TreeGrafter"/>
</dbReference>
<comment type="similarity">
    <text evidence="1">Belongs to the CAF1 family.</text>
</comment>
<dbReference type="GO" id="GO:1990432">
    <property type="term" value="P:siRNA 3'-end processing"/>
    <property type="evidence" value="ECO:0007669"/>
    <property type="project" value="TreeGrafter"/>
</dbReference>
<dbReference type="InterPro" id="IPR012337">
    <property type="entry name" value="RNaseH-like_sf"/>
</dbReference>
<dbReference type="AlphaFoldDB" id="A0AAN9FVL6"/>
<keyword evidence="3" id="KW-1185">Reference proteome</keyword>
<dbReference type="PANTHER" id="PTHR15092">
    <property type="entry name" value="POLY A -SPECIFIC RIBONUCLEASE/TARGET OF EGR1, MEMBER 1"/>
    <property type="match status" value="1"/>
</dbReference>
<dbReference type="InterPro" id="IPR006941">
    <property type="entry name" value="RNase_CAF1"/>
</dbReference>
<accession>A0AAN9FVL6</accession>
<dbReference type="SUPFAM" id="SSF53098">
    <property type="entry name" value="Ribonuclease H-like"/>
    <property type="match status" value="1"/>
</dbReference>
<dbReference type="Gene3D" id="3.30.420.10">
    <property type="entry name" value="Ribonuclease H-like superfamily/Ribonuclease H"/>
    <property type="match status" value="2"/>
</dbReference>
<dbReference type="GO" id="GO:1990431">
    <property type="term" value="P:priRNA 3'-end processing"/>
    <property type="evidence" value="ECO:0007669"/>
    <property type="project" value="TreeGrafter"/>
</dbReference>
<dbReference type="Pfam" id="PF04857">
    <property type="entry name" value="CAF1"/>
    <property type="match status" value="1"/>
</dbReference>
<dbReference type="EMBL" id="JBAMIC010004070">
    <property type="protein sequence ID" value="KAK7087349.1"/>
    <property type="molecule type" value="Genomic_DNA"/>
</dbReference>
<name>A0AAN9FVL6_9CAEN</name>
<dbReference type="InterPro" id="IPR036397">
    <property type="entry name" value="RNaseH_sf"/>
</dbReference>
<proteinExistence type="inferred from homology"/>
<organism evidence="2 3">
    <name type="scientific">Littorina saxatilis</name>
    <dbReference type="NCBI Taxonomy" id="31220"/>
    <lineage>
        <taxon>Eukaryota</taxon>
        <taxon>Metazoa</taxon>
        <taxon>Spiralia</taxon>
        <taxon>Lophotrochozoa</taxon>
        <taxon>Mollusca</taxon>
        <taxon>Gastropoda</taxon>
        <taxon>Caenogastropoda</taxon>
        <taxon>Littorinimorpha</taxon>
        <taxon>Littorinoidea</taxon>
        <taxon>Littorinidae</taxon>
        <taxon>Littorina</taxon>
    </lineage>
</organism>
<dbReference type="InterPro" id="IPR051181">
    <property type="entry name" value="CAF1_poly(A)_ribonucleases"/>
</dbReference>
<evidence type="ECO:0000256" key="1">
    <source>
        <dbReference type="ARBA" id="ARBA00008372"/>
    </source>
</evidence>
<dbReference type="GO" id="GO:0005783">
    <property type="term" value="C:endoplasmic reticulum"/>
    <property type="evidence" value="ECO:0007669"/>
    <property type="project" value="TreeGrafter"/>
</dbReference>
<reference evidence="2 3" key="1">
    <citation type="submission" date="2024-02" db="EMBL/GenBank/DDBJ databases">
        <title>Chromosome-scale genome assembly of the rough periwinkle Littorina saxatilis.</title>
        <authorList>
            <person name="De Jode A."/>
            <person name="Faria R."/>
            <person name="Formenti G."/>
            <person name="Sims Y."/>
            <person name="Smith T.P."/>
            <person name="Tracey A."/>
            <person name="Wood J.M.D."/>
            <person name="Zagrodzka Z.B."/>
            <person name="Johannesson K."/>
            <person name="Butlin R.K."/>
            <person name="Leder E.H."/>
        </authorList>
    </citation>
    <scope>NUCLEOTIDE SEQUENCE [LARGE SCALE GENOMIC DNA]</scope>
    <source>
        <strain evidence="2">Snail1</strain>
        <tissue evidence="2">Muscle</tissue>
    </source>
</reference>
<evidence type="ECO:0000313" key="3">
    <source>
        <dbReference type="Proteomes" id="UP001374579"/>
    </source>
</evidence>
<protein>
    <submittedName>
        <fullName evidence="2">Uncharacterized protein</fullName>
    </submittedName>
</protein>
<gene>
    <name evidence="2" type="ORF">V1264_021417</name>
</gene>
<evidence type="ECO:0000313" key="2">
    <source>
        <dbReference type="EMBL" id="KAK7087349.1"/>
    </source>
</evidence>
<dbReference type="GO" id="GO:0000289">
    <property type="term" value="P:nuclear-transcribed mRNA poly(A) tail shortening"/>
    <property type="evidence" value="ECO:0007669"/>
    <property type="project" value="TreeGrafter"/>
</dbReference>
<dbReference type="GO" id="GO:0003723">
    <property type="term" value="F:RNA binding"/>
    <property type="evidence" value="ECO:0007669"/>
    <property type="project" value="TreeGrafter"/>
</dbReference>
<dbReference type="Proteomes" id="UP001374579">
    <property type="component" value="Unassembled WGS sequence"/>
</dbReference>
<sequence length="543" mass="62897">MCEVTRTSFEKLFPLIEKTIKQADFVAIDSEFTGLYVRDNDKPSLFDTSEERYKKMRNSVTRLTLCQIGISAFVKNKTDSVYEAHTFNFPLCSMAFGPIDPGFTWQASALEFLSRFSFDFNKCVYEGVSFLNDEQERQLCQSMESGALFSGVERQFDESFIQSLCSVVAQWYVSSKEGETYTLHKTQADAKLWCDYVIHSEIRRRFPLVWTVNDTFKNIAVEKVTAERRTELEERNKVDQEQEQEKLKQSMLGFTRVFRVLREYQKILVGHNMMMDLMFMYDKFFRPLPPKYATFKRDLHTVFPRIYDTKQMSFSMKKMLEDITGVFSTNLVQLHRILNSDKVVNSVLYTPSVSHATGLERYKDNDAPHEAGFDAYLCGFAFLRMCHLLHFRNTTKNSMKHAPFRLYLESLAPQVNKVNMIRAMLNHIQLDGRDPPCLRPQQLYVRCRKRGQKLNSHQLAERLSVCGTVDIRLLSSSTALVVAGNFTCARAIMAKFNGHRVLSVSKYRYWRHSGVAKTVMWCGFLLSSGVCVWTVLSLFKDGD</sequence>
<comment type="caution">
    <text evidence="2">The sequence shown here is derived from an EMBL/GenBank/DDBJ whole genome shotgun (WGS) entry which is preliminary data.</text>
</comment>